<organism evidence="1 2">
    <name type="scientific">Pedobacter lithocola</name>
    <dbReference type="NCBI Taxonomy" id="1908239"/>
    <lineage>
        <taxon>Bacteria</taxon>
        <taxon>Pseudomonadati</taxon>
        <taxon>Bacteroidota</taxon>
        <taxon>Sphingobacteriia</taxon>
        <taxon>Sphingobacteriales</taxon>
        <taxon>Sphingobacteriaceae</taxon>
        <taxon>Pedobacter</taxon>
    </lineage>
</organism>
<reference evidence="2" key="1">
    <citation type="journal article" date="2019" name="Int. J. Syst. Evol. Microbiol.">
        <title>The Global Catalogue of Microorganisms (GCM) 10K type strain sequencing project: providing services to taxonomists for standard genome sequencing and annotation.</title>
        <authorList>
            <consortium name="The Broad Institute Genomics Platform"/>
            <consortium name="The Broad Institute Genome Sequencing Center for Infectious Disease"/>
            <person name="Wu L."/>
            <person name="Ma J."/>
        </authorList>
    </citation>
    <scope>NUCLEOTIDE SEQUENCE [LARGE SCALE GENOMIC DNA]</scope>
    <source>
        <strain evidence="2">CCM 8691</strain>
    </source>
</reference>
<name>A0ABV8PG27_9SPHI</name>
<dbReference type="EMBL" id="JBHSBW010000013">
    <property type="protein sequence ID" value="MFC4212671.1"/>
    <property type="molecule type" value="Genomic_DNA"/>
</dbReference>
<protein>
    <submittedName>
        <fullName evidence="1">Uncharacterized protein</fullName>
    </submittedName>
</protein>
<sequence length="88" mass="10003">MSLLYATKNASLDFWLPFYQEKGKSPSAAVSRTKPVIAVFNCIHELAEMLGFWLPFYQEKGKSPSPAASRTNHCYDYQLSESFFSLLT</sequence>
<accession>A0ABV8PG27</accession>
<proteinExistence type="predicted"/>
<gene>
    <name evidence="1" type="ORF">ACFOWA_15855</name>
</gene>
<evidence type="ECO:0000313" key="1">
    <source>
        <dbReference type="EMBL" id="MFC4212671.1"/>
    </source>
</evidence>
<dbReference type="RefSeq" id="WP_378986830.1">
    <property type="nucleotide sequence ID" value="NZ_JBHSBW010000013.1"/>
</dbReference>
<evidence type="ECO:0000313" key="2">
    <source>
        <dbReference type="Proteomes" id="UP001595789"/>
    </source>
</evidence>
<comment type="caution">
    <text evidence="1">The sequence shown here is derived from an EMBL/GenBank/DDBJ whole genome shotgun (WGS) entry which is preliminary data.</text>
</comment>
<dbReference type="Proteomes" id="UP001595789">
    <property type="component" value="Unassembled WGS sequence"/>
</dbReference>
<keyword evidence="2" id="KW-1185">Reference proteome</keyword>